<dbReference type="EMBL" id="JACKWZ010000367">
    <property type="protein sequence ID" value="KAF9408706.1"/>
    <property type="molecule type" value="Genomic_DNA"/>
</dbReference>
<dbReference type="AlphaFoldDB" id="A0A835G4X0"/>
<dbReference type="PROSITE" id="PS50104">
    <property type="entry name" value="TIR"/>
    <property type="match status" value="1"/>
</dbReference>
<evidence type="ECO:0000256" key="9">
    <source>
        <dbReference type="ARBA" id="ARBA00023170"/>
    </source>
</evidence>
<gene>
    <name evidence="14" type="ORF">HW555_011704</name>
</gene>
<evidence type="ECO:0000256" key="1">
    <source>
        <dbReference type="ARBA" id="ARBA00004479"/>
    </source>
</evidence>
<dbReference type="SMART" id="SM00082">
    <property type="entry name" value="LRRCT"/>
    <property type="match status" value="1"/>
</dbReference>
<dbReference type="Pfam" id="PF13855">
    <property type="entry name" value="LRR_8"/>
    <property type="match status" value="3"/>
</dbReference>
<evidence type="ECO:0000313" key="14">
    <source>
        <dbReference type="EMBL" id="KAF9408706.1"/>
    </source>
</evidence>
<dbReference type="SUPFAM" id="SSF52058">
    <property type="entry name" value="L domain-like"/>
    <property type="match status" value="3"/>
</dbReference>
<comment type="caution">
    <text evidence="14">The sequence shown here is derived from an EMBL/GenBank/DDBJ whole genome shotgun (WGS) entry which is preliminary data.</text>
</comment>
<comment type="similarity">
    <text evidence="2">Belongs to the Toll-like receptor family.</text>
</comment>
<evidence type="ECO:0000256" key="2">
    <source>
        <dbReference type="ARBA" id="ARBA00009634"/>
    </source>
</evidence>
<reference evidence="14" key="1">
    <citation type="submission" date="2020-08" db="EMBL/GenBank/DDBJ databases">
        <title>Spodoptera exigua strain:BAW_Kor-Di-RS1 Genome sequencing and assembly.</title>
        <authorList>
            <person name="Kim J."/>
            <person name="Nam H.Y."/>
            <person name="Kwon M."/>
            <person name="Choi J.H."/>
            <person name="Cho S.R."/>
            <person name="Kim G.-H."/>
        </authorList>
    </citation>
    <scope>NUCLEOTIDE SEQUENCE</scope>
    <source>
        <strain evidence="14">BAW_Kor-Di-RS1</strain>
        <tissue evidence="14">Whole-body</tissue>
    </source>
</reference>
<dbReference type="FunFam" id="3.80.10.10:FF:001164">
    <property type="entry name" value="GH01279p"/>
    <property type="match status" value="1"/>
</dbReference>
<name>A0A835G4X0_SPOEX</name>
<feature type="chain" id="PRO_5032771530" description="TIR domain-containing protein" evidence="12">
    <location>
        <begin position="16"/>
        <end position="988"/>
    </location>
</feature>
<dbReference type="SMART" id="SM00255">
    <property type="entry name" value="TIR"/>
    <property type="match status" value="1"/>
</dbReference>
<dbReference type="PANTHER" id="PTHR24365:SF541">
    <property type="entry name" value="PROTEIN TOLL-RELATED"/>
    <property type="match status" value="1"/>
</dbReference>
<evidence type="ECO:0000256" key="8">
    <source>
        <dbReference type="ARBA" id="ARBA00023136"/>
    </source>
</evidence>
<keyword evidence="5 12" id="KW-0732">Signal</keyword>
<keyword evidence="3" id="KW-0433">Leucine-rich repeat</keyword>
<evidence type="ECO:0000313" key="15">
    <source>
        <dbReference type="Proteomes" id="UP000648187"/>
    </source>
</evidence>
<dbReference type="InterPro" id="IPR035897">
    <property type="entry name" value="Toll_tir_struct_dom_sf"/>
</dbReference>
<dbReference type="InterPro" id="IPR032675">
    <property type="entry name" value="LRR_dom_sf"/>
</dbReference>
<dbReference type="SUPFAM" id="SSF52200">
    <property type="entry name" value="Toll/Interleukin receptor TIR domain"/>
    <property type="match status" value="1"/>
</dbReference>
<evidence type="ECO:0000259" key="13">
    <source>
        <dbReference type="PROSITE" id="PS50104"/>
    </source>
</evidence>
<protein>
    <recommendedName>
        <fullName evidence="13">TIR domain-containing protein</fullName>
    </recommendedName>
</protein>
<evidence type="ECO:0000256" key="4">
    <source>
        <dbReference type="ARBA" id="ARBA00022692"/>
    </source>
</evidence>
<dbReference type="PANTHER" id="PTHR24365">
    <property type="entry name" value="TOLL-LIKE RECEPTOR"/>
    <property type="match status" value="1"/>
</dbReference>
<evidence type="ECO:0000256" key="7">
    <source>
        <dbReference type="ARBA" id="ARBA00022989"/>
    </source>
</evidence>
<evidence type="ECO:0000256" key="10">
    <source>
        <dbReference type="ARBA" id="ARBA00023180"/>
    </source>
</evidence>
<keyword evidence="7 11" id="KW-1133">Transmembrane helix</keyword>
<dbReference type="Proteomes" id="UP000648187">
    <property type="component" value="Unassembled WGS sequence"/>
</dbReference>
<evidence type="ECO:0000256" key="3">
    <source>
        <dbReference type="ARBA" id="ARBA00022614"/>
    </source>
</evidence>
<evidence type="ECO:0000256" key="12">
    <source>
        <dbReference type="SAM" id="SignalP"/>
    </source>
</evidence>
<feature type="domain" description="TIR" evidence="13">
    <location>
        <begin position="799"/>
        <end position="937"/>
    </location>
</feature>
<evidence type="ECO:0000256" key="6">
    <source>
        <dbReference type="ARBA" id="ARBA00022737"/>
    </source>
</evidence>
<dbReference type="PRINTS" id="PR00019">
    <property type="entry name" value="LEURICHRPT"/>
</dbReference>
<dbReference type="Gene3D" id="3.40.50.10140">
    <property type="entry name" value="Toll/interleukin-1 receptor homology (TIR) domain"/>
    <property type="match status" value="1"/>
</dbReference>
<dbReference type="Gene3D" id="3.80.10.10">
    <property type="entry name" value="Ribonuclease Inhibitor"/>
    <property type="match status" value="4"/>
</dbReference>
<keyword evidence="8 11" id="KW-0472">Membrane</keyword>
<sequence>MWPILLLALAPAALALYCPANCSCGMGDELEYVCKSGGRKLYFNARNNEYVNIKCEGINLTCSDFPRFNFANNQTLPSLWLRECPPSIIPCLNEALMTPSVSFLSLSALQAPLQVDDVENLGDVQEIMITGGPQNTIPPSVLQALPTLRRLRITSSSINLTASTFAQSPELEFLELSDAHITELPSDTFAGLPKLKILNIWGNNFSNVEVDSLQGLDSLENLSFGTSNVTNITPGSLKHVPKLKSIYIMKNRIGEIAPGLFYNLTHLENITIHLNDIKLQLHANSISNLPSLKNLIIKDCFAELPKDLITQCEALITLDLSQNRITGIPEGFFKDLKNLEHLDLSFNKISTLKSGVFSPVKKLKYLNLDRNHLEVLPEFLFAGLRKLTEVSINHNLLTTIDALAFQGATSLQTISLIGNRLTLKSKDQLDWDYMDMGMYSPFNTLSELKKLDLSHNNISKIFDDWRFVLVNLEILDLSWNRFEELYPNSCQFLSNKITVNLQHNDISSVNLYQPAAQSDTTAPVTEPNSSILLDNNPLNCDCRMYNLAMRLQGLKPTTTEPKFNVGNAQCKSPPHLQGDLFKNLSPYDLYCEEMTEEVRFNCTSVLIRPAYRDLYYDCDFTPPFFPNTEQYGVEQLSLKLQYPPNDLSNLTLSLLNLTNIGLQEIPFSPSESVKEIDLSKNNLTEIPIRFIESNTSLYLSSNPFDCSCFARDSVIALRGSSNIKDLDTVSCANGVSISELEISTLCHSNTLIIAEIGGIFLFLLILFTLAFIFSRQIVDHFGHRIFPCCFIDDPDNSPKEYDVFISYAHKDQKYVNKLLPKLENDFKLKVCVHYRDWEVGDFIPDQINRSVLNSRKTIILLSNSFLDSTFANLEFRTAHNLALKEGRERVILIILEDVSKHEKLSEELKYHMKMNTYLNWDDSRFDEKLRRRTIPQLYSKKKFVRPAILKPIFKQATENNLKKALDVHLNSAGQLVNLAQNKKDIENV</sequence>
<dbReference type="PROSITE" id="PS51450">
    <property type="entry name" value="LRR"/>
    <property type="match status" value="4"/>
</dbReference>
<evidence type="ECO:0000256" key="5">
    <source>
        <dbReference type="ARBA" id="ARBA00022729"/>
    </source>
</evidence>
<dbReference type="InterPro" id="IPR000157">
    <property type="entry name" value="TIR_dom"/>
</dbReference>
<accession>A0A835G4X0</accession>
<keyword evidence="15" id="KW-1185">Reference proteome</keyword>
<keyword evidence="4 11" id="KW-0812">Transmembrane</keyword>
<dbReference type="PRINTS" id="PR01537">
    <property type="entry name" value="INTRLKN1R1F"/>
</dbReference>
<keyword evidence="9" id="KW-0675">Receptor</keyword>
<organism evidence="14 15">
    <name type="scientific">Spodoptera exigua</name>
    <name type="common">Beet armyworm</name>
    <name type="synonym">Noctua fulgens</name>
    <dbReference type="NCBI Taxonomy" id="7107"/>
    <lineage>
        <taxon>Eukaryota</taxon>
        <taxon>Metazoa</taxon>
        <taxon>Ecdysozoa</taxon>
        <taxon>Arthropoda</taxon>
        <taxon>Hexapoda</taxon>
        <taxon>Insecta</taxon>
        <taxon>Pterygota</taxon>
        <taxon>Neoptera</taxon>
        <taxon>Endopterygota</taxon>
        <taxon>Lepidoptera</taxon>
        <taxon>Glossata</taxon>
        <taxon>Ditrysia</taxon>
        <taxon>Noctuoidea</taxon>
        <taxon>Noctuidae</taxon>
        <taxon>Amphipyrinae</taxon>
        <taxon>Spodoptera</taxon>
    </lineage>
</organism>
<dbReference type="SMART" id="SM00365">
    <property type="entry name" value="LRR_SD22"/>
    <property type="match status" value="4"/>
</dbReference>
<proteinExistence type="inferred from homology"/>
<dbReference type="GO" id="GO:0038023">
    <property type="term" value="F:signaling receptor activity"/>
    <property type="evidence" value="ECO:0007669"/>
    <property type="project" value="TreeGrafter"/>
</dbReference>
<dbReference type="SMART" id="SM00369">
    <property type="entry name" value="LRR_TYP"/>
    <property type="match status" value="10"/>
</dbReference>
<dbReference type="GO" id="GO:0005886">
    <property type="term" value="C:plasma membrane"/>
    <property type="evidence" value="ECO:0007669"/>
    <property type="project" value="TreeGrafter"/>
</dbReference>
<dbReference type="GO" id="GO:0007165">
    <property type="term" value="P:signal transduction"/>
    <property type="evidence" value="ECO:0007669"/>
    <property type="project" value="InterPro"/>
</dbReference>
<feature type="transmembrane region" description="Helical" evidence="11">
    <location>
        <begin position="751"/>
        <end position="774"/>
    </location>
</feature>
<feature type="signal peptide" evidence="12">
    <location>
        <begin position="1"/>
        <end position="15"/>
    </location>
</feature>
<dbReference type="InterPro" id="IPR003591">
    <property type="entry name" value="Leu-rich_rpt_typical-subtyp"/>
</dbReference>
<comment type="subcellular location">
    <subcellularLocation>
        <location evidence="1">Membrane</location>
        <topology evidence="1">Single-pass type I membrane protein</topology>
    </subcellularLocation>
</comment>
<dbReference type="SMART" id="SM00364">
    <property type="entry name" value="LRR_BAC"/>
    <property type="match status" value="4"/>
</dbReference>
<keyword evidence="6" id="KW-0677">Repeat</keyword>
<dbReference type="Pfam" id="PF13676">
    <property type="entry name" value="TIR_2"/>
    <property type="match status" value="1"/>
</dbReference>
<keyword evidence="10" id="KW-0325">Glycoprotein</keyword>
<dbReference type="InterPro" id="IPR000483">
    <property type="entry name" value="Cys-rich_flank_reg_C"/>
</dbReference>
<dbReference type="InterPro" id="IPR001611">
    <property type="entry name" value="Leu-rich_rpt"/>
</dbReference>
<evidence type="ECO:0000256" key="11">
    <source>
        <dbReference type="SAM" id="Phobius"/>
    </source>
</evidence>